<organism evidence="1 2">
    <name type="scientific">Colletotrichum truncatum</name>
    <name type="common">Anthracnose fungus</name>
    <name type="synonym">Colletotrichum capsici</name>
    <dbReference type="NCBI Taxonomy" id="5467"/>
    <lineage>
        <taxon>Eukaryota</taxon>
        <taxon>Fungi</taxon>
        <taxon>Dikarya</taxon>
        <taxon>Ascomycota</taxon>
        <taxon>Pezizomycotina</taxon>
        <taxon>Sordariomycetes</taxon>
        <taxon>Hypocreomycetidae</taxon>
        <taxon>Glomerellales</taxon>
        <taxon>Glomerellaceae</taxon>
        <taxon>Colletotrichum</taxon>
        <taxon>Colletotrichum truncatum species complex</taxon>
    </lineage>
</organism>
<evidence type="ECO:0000313" key="1">
    <source>
        <dbReference type="EMBL" id="KAL0943135.1"/>
    </source>
</evidence>
<reference evidence="1 2" key="1">
    <citation type="journal article" date="2020" name="Phytopathology">
        <title>Genome Sequence Resources of Colletotrichum truncatum, C. plurivorum, C. musicola, and C. sojae: Four Species Pathogenic to Soybean (Glycine max).</title>
        <authorList>
            <person name="Rogerio F."/>
            <person name="Boufleur T.R."/>
            <person name="Ciampi-Guillardi M."/>
            <person name="Sukno S.A."/>
            <person name="Thon M.R."/>
            <person name="Massola Junior N.S."/>
            <person name="Baroncelli R."/>
        </authorList>
    </citation>
    <scope>NUCLEOTIDE SEQUENCE [LARGE SCALE GENOMIC DNA]</scope>
    <source>
        <strain evidence="1 2">CMES1059</strain>
    </source>
</reference>
<sequence>MKTTPDLGGLKWIRTMWGLEPRWSVELDEDAIKETVQAALHLTGIFDIEFLAKGVFNRLYTLKSADKELVARVTLPIDPKWKTLSEVATMQWVTQNTSLPVPRVLAYNAVRSNPIGFEWIVMDKVPGKPWADIWQSISFGAKTKIVCQVALFCSNTFQKQMTGIGSLFKHTDELKFTSTQLNKTWSPSASLLEESSPLDSSHDREPDDIESCTSSTFHLGRTVSTSFITRATHANVSYGPFATGRDWLCARLDVAERDCRHRLAIVKRCALKTENEQQEQPKHMQTVTKTIREDHNDENTDRESDQPEQINQGCVEDDIDEVAKCFQVSIDQGSLSIIEGQVIAEDEDPELGSESDKDEDDEEEDLEDLENSLLIIAKLRNQLDNFFPKAQPDSSPEPSMIFHDDLSRHNILIDENGLLSAVVDWECVSTLPLSIACQYPSFLQGHTLDTEPIKSKYQHDEDGEVTELYWEHLENYELTQLRRVFLEEMQKLQPGWVKVFYSSKRQRDYVLALEAFDDLFMIRRILSWLEDVESEKSVFPGLEDRIDAGTL</sequence>
<comment type="caution">
    <text evidence="1">The sequence shown here is derived from an EMBL/GenBank/DDBJ whole genome shotgun (WGS) entry which is preliminary data.</text>
</comment>
<gene>
    <name evidence="1" type="ORF">CTRU02_201021</name>
</gene>
<accession>A0ACC3ZG88</accession>
<keyword evidence="2" id="KW-1185">Reference proteome</keyword>
<protein>
    <submittedName>
        <fullName evidence="1">Uncharacterized protein</fullName>
    </submittedName>
</protein>
<dbReference type="EMBL" id="VUJX02000001">
    <property type="protein sequence ID" value="KAL0943135.1"/>
    <property type="molecule type" value="Genomic_DNA"/>
</dbReference>
<name>A0ACC3ZG88_COLTU</name>
<evidence type="ECO:0000313" key="2">
    <source>
        <dbReference type="Proteomes" id="UP000805649"/>
    </source>
</evidence>
<proteinExistence type="predicted"/>
<dbReference type="Proteomes" id="UP000805649">
    <property type="component" value="Unassembled WGS sequence"/>
</dbReference>